<feature type="region of interest" description="Disordered" evidence="1">
    <location>
        <begin position="1"/>
        <end position="43"/>
    </location>
</feature>
<dbReference type="OrthoDB" id="47172at2759"/>
<gene>
    <name evidence="3" type="primary">JMJ30</name>
    <name evidence="3" type="ORF">DBV05_g2386</name>
</gene>
<feature type="region of interest" description="Disordered" evidence="1">
    <location>
        <begin position="413"/>
        <end position="446"/>
    </location>
</feature>
<evidence type="ECO:0000259" key="2">
    <source>
        <dbReference type="PROSITE" id="PS51184"/>
    </source>
</evidence>
<dbReference type="PANTHER" id="PTHR12461:SF101">
    <property type="entry name" value="TRNA WYBUTOSINE-SYNTHESIZING PROTEIN 4"/>
    <property type="match status" value="1"/>
</dbReference>
<comment type="caution">
    <text evidence="3">The sequence shown here is derived from an EMBL/GenBank/DDBJ whole genome shotgun (WGS) entry which is preliminary data.</text>
</comment>
<dbReference type="PANTHER" id="PTHR12461">
    <property type="entry name" value="HYPOXIA-INDUCIBLE FACTOR 1 ALPHA INHIBITOR-RELATED"/>
    <property type="match status" value="1"/>
</dbReference>
<dbReference type="InterPro" id="IPR003347">
    <property type="entry name" value="JmjC_dom"/>
</dbReference>
<keyword evidence="3" id="KW-0489">Methyltransferase</keyword>
<feature type="compositionally biased region" description="Basic and acidic residues" evidence="1">
    <location>
        <begin position="270"/>
        <end position="290"/>
    </location>
</feature>
<feature type="region of interest" description="Disordered" evidence="1">
    <location>
        <begin position="255"/>
        <end position="305"/>
    </location>
</feature>
<dbReference type="SUPFAM" id="SSF51197">
    <property type="entry name" value="Clavaminate synthase-like"/>
    <property type="match status" value="1"/>
</dbReference>
<dbReference type="GO" id="GO:0008168">
    <property type="term" value="F:methyltransferase activity"/>
    <property type="evidence" value="ECO:0007669"/>
    <property type="project" value="UniProtKB-KW"/>
</dbReference>
<evidence type="ECO:0000313" key="4">
    <source>
        <dbReference type="Proteomes" id="UP000325902"/>
    </source>
</evidence>
<proteinExistence type="predicted"/>
<accession>A0A5N5DLX3</accession>
<keyword evidence="3" id="KW-0808">Transferase</keyword>
<name>A0A5N5DLX3_9PEZI</name>
<feature type="compositionally biased region" description="Basic and acidic residues" evidence="1">
    <location>
        <begin position="413"/>
        <end position="429"/>
    </location>
</feature>
<keyword evidence="4" id="KW-1185">Reference proteome</keyword>
<evidence type="ECO:0000313" key="3">
    <source>
        <dbReference type="EMBL" id="KAB2578919.1"/>
    </source>
</evidence>
<dbReference type="AlphaFoldDB" id="A0A5N5DLX3"/>
<sequence length="661" mass="71948">MAPRRRPLHLPPPTKAAGEEEEEALRNERLNDDDDEGDPAAANVKAAGAVAAALSAMHDAAAAAAASSSSAGGISAAGTRSSAFQAKGPKAVMASAEMLPSSGTGAAAALAPASSLDQRPLPPVHSLPSTPTRSAVATLLRDHLGAPLAASDPIRECDPPVLEELPRNPREVMRVAHEKIHVFPFKDVRKCWLRAWVEGSLARATEVLENDGEELGDWVAEVVRLVDMALILAGGVGRESTCEWIFAVLERMMEQGEEQRERPAKRRRLSERDTADDAHGKDSSGWKHPDAFPNSTVRAPPLRRPIPRHENLSLADFQAHLNTAAGAQNSTDENLPGDLPQPMIITGALDHWPAISDPSRRWSDPNYLMRKTLGGRRLVPIEIGRSYTDEGWGQGIITFSEFMQKYMFHDQDDASKPAVSRTDDARGHNDDDDAASTITTTTTGGEQTGYLAQHDLFAQIPSLRADIAVPDYCYSTPVPSPSPATKNATAPLPPGHPSFPLLNAWFGPADTISPLHTDPYHNVLAQVVGRKYVRLYPPGQRQRLYPRGVGPDGVDMGNTSEVDVGEAMTVLEGWHGWSFSSSDDDDNDDGVAALSAEEAWAREEDLKMRRFDFEERWPQFAKVEGCCEAVLGPGDALYVPKGRWHYVRSLSPSFSVSFWWD</sequence>
<dbReference type="PROSITE" id="PS51184">
    <property type="entry name" value="JMJC"/>
    <property type="match status" value="1"/>
</dbReference>
<dbReference type="InterPro" id="IPR041667">
    <property type="entry name" value="Cupin_8"/>
</dbReference>
<dbReference type="Gene3D" id="2.60.120.650">
    <property type="entry name" value="Cupin"/>
    <property type="match status" value="1"/>
</dbReference>
<dbReference type="Proteomes" id="UP000325902">
    <property type="component" value="Unassembled WGS sequence"/>
</dbReference>
<protein>
    <submittedName>
        <fullName evidence="3">Lysine-specific demethylase JMJ30</fullName>
    </submittedName>
</protein>
<dbReference type="SMART" id="SM00558">
    <property type="entry name" value="JmjC"/>
    <property type="match status" value="1"/>
</dbReference>
<dbReference type="GO" id="GO:0032259">
    <property type="term" value="P:methylation"/>
    <property type="evidence" value="ECO:0007669"/>
    <property type="project" value="UniProtKB-KW"/>
</dbReference>
<reference evidence="3 4" key="1">
    <citation type="journal article" date="2019" name="Sci. Rep.">
        <title>A multi-omics analysis of the grapevine pathogen Lasiodiplodia theobromae reveals that temperature affects the expression of virulence- and pathogenicity-related genes.</title>
        <authorList>
            <person name="Felix C."/>
            <person name="Meneses R."/>
            <person name="Goncalves M.F.M."/>
            <person name="Tilleman L."/>
            <person name="Duarte A.S."/>
            <person name="Jorrin-Novo J.V."/>
            <person name="Van de Peer Y."/>
            <person name="Deforce D."/>
            <person name="Van Nieuwerburgh F."/>
            <person name="Esteves A.C."/>
            <person name="Alves A."/>
        </authorList>
    </citation>
    <scope>NUCLEOTIDE SEQUENCE [LARGE SCALE GENOMIC DNA]</scope>
    <source>
        <strain evidence="3 4">LA-SOL3</strain>
    </source>
</reference>
<dbReference type="EMBL" id="VCHE01000009">
    <property type="protein sequence ID" value="KAB2578919.1"/>
    <property type="molecule type" value="Genomic_DNA"/>
</dbReference>
<feature type="domain" description="JmjC" evidence="2">
    <location>
        <begin position="449"/>
        <end position="661"/>
    </location>
</feature>
<feature type="compositionally biased region" description="Low complexity" evidence="1">
    <location>
        <begin position="435"/>
        <end position="446"/>
    </location>
</feature>
<dbReference type="Pfam" id="PF13621">
    <property type="entry name" value="Cupin_8"/>
    <property type="match status" value="1"/>
</dbReference>
<evidence type="ECO:0000256" key="1">
    <source>
        <dbReference type="SAM" id="MobiDB-lite"/>
    </source>
</evidence>
<organism evidence="3 4">
    <name type="scientific">Lasiodiplodia theobromae</name>
    <dbReference type="NCBI Taxonomy" id="45133"/>
    <lineage>
        <taxon>Eukaryota</taxon>
        <taxon>Fungi</taxon>
        <taxon>Dikarya</taxon>
        <taxon>Ascomycota</taxon>
        <taxon>Pezizomycotina</taxon>
        <taxon>Dothideomycetes</taxon>
        <taxon>Dothideomycetes incertae sedis</taxon>
        <taxon>Botryosphaeriales</taxon>
        <taxon>Botryosphaeriaceae</taxon>
        <taxon>Lasiodiplodia</taxon>
    </lineage>
</organism>